<dbReference type="CDD" id="cd08642">
    <property type="entry name" value="DNA_pol_A_pol_I_A"/>
    <property type="match status" value="1"/>
</dbReference>
<dbReference type="InterPro" id="IPR043502">
    <property type="entry name" value="DNA/RNA_pol_sf"/>
</dbReference>
<dbReference type="Gene3D" id="3.30.70.370">
    <property type="match status" value="1"/>
</dbReference>
<dbReference type="RefSeq" id="WP_182540608.1">
    <property type="nucleotide sequence ID" value="NZ_JACJIP010000072.1"/>
</dbReference>
<evidence type="ECO:0000313" key="5">
    <source>
        <dbReference type="EMBL" id="MBA9088795.1"/>
    </source>
</evidence>
<protein>
    <recommendedName>
        <fullName evidence="1">DNA-directed DNA polymerase</fullName>
        <ecNumber evidence="1">2.7.7.7</ecNumber>
    </recommendedName>
</protein>
<dbReference type="Pfam" id="PF00476">
    <property type="entry name" value="DNA_pol_A"/>
    <property type="match status" value="1"/>
</dbReference>
<evidence type="ECO:0000256" key="1">
    <source>
        <dbReference type="ARBA" id="ARBA00012417"/>
    </source>
</evidence>
<dbReference type="Gene3D" id="1.10.150.20">
    <property type="entry name" value="5' to 3' exonuclease, C-terminal subdomain"/>
    <property type="match status" value="1"/>
</dbReference>
<evidence type="ECO:0000313" key="6">
    <source>
        <dbReference type="Proteomes" id="UP000567067"/>
    </source>
</evidence>
<accession>A0A7W3SZ12</accession>
<dbReference type="InterPro" id="IPR001098">
    <property type="entry name" value="DNA-dir_DNA_pol_A_palm_dom"/>
</dbReference>
<dbReference type="GO" id="GO:0006302">
    <property type="term" value="P:double-strand break repair"/>
    <property type="evidence" value="ECO:0007669"/>
    <property type="project" value="TreeGrafter"/>
</dbReference>
<comment type="caution">
    <text evidence="5">The sequence shown here is derived from an EMBL/GenBank/DDBJ whole genome shotgun (WGS) entry which is preliminary data.</text>
</comment>
<organism evidence="5 6">
    <name type="scientific">Fontibacillus solani</name>
    <dbReference type="NCBI Taxonomy" id="1572857"/>
    <lineage>
        <taxon>Bacteria</taxon>
        <taxon>Bacillati</taxon>
        <taxon>Bacillota</taxon>
        <taxon>Bacilli</taxon>
        <taxon>Bacillales</taxon>
        <taxon>Paenibacillaceae</taxon>
        <taxon>Fontibacillus</taxon>
    </lineage>
</organism>
<keyword evidence="5" id="KW-0808">Transferase</keyword>
<keyword evidence="5" id="KW-0548">Nucleotidyltransferase</keyword>
<dbReference type="EMBL" id="JACJIP010000072">
    <property type="protein sequence ID" value="MBA9088795.1"/>
    <property type="molecule type" value="Genomic_DNA"/>
</dbReference>
<dbReference type="EC" id="2.7.7.7" evidence="1"/>
<dbReference type="GO" id="GO:0003887">
    <property type="term" value="F:DNA-directed DNA polymerase activity"/>
    <property type="evidence" value="ECO:0007669"/>
    <property type="project" value="UniProtKB-EC"/>
</dbReference>
<reference evidence="5 6" key="1">
    <citation type="submission" date="2020-08" db="EMBL/GenBank/DDBJ databases">
        <title>Genomic Encyclopedia of Type Strains, Phase III (KMG-III): the genomes of soil and plant-associated and newly described type strains.</title>
        <authorList>
            <person name="Whitman W."/>
        </authorList>
    </citation>
    <scope>NUCLEOTIDE SEQUENCE [LARGE SCALE GENOMIC DNA]</scope>
    <source>
        <strain evidence="5 6">CECT 8693</strain>
    </source>
</reference>
<feature type="domain" description="DNA-directed DNA polymerase family A palm" evidence="4">
    <location>
        <begin position="379"/>
        <end position="630"/>
    </location>
</feature>
<dbReference type="PANTHER" id="PTHR10133:SF27">
    <property type="entry name" value="DNA POLYMERASE NU"/>
    <property type="match status" value="1"/>
</dbReference>
<dbReference type="AlphaFoldDB" id="A0A7W3SZ12"/>
<dbReference type="GO" id="GO:0003677">
    <property type="term" value="F:DNA binding"/>
    <property type="evidence" value="ECO:0007669"/>
    <property type="project" value="InterPro"/>
</dbReference>
<gene>
    <name evidence="5" type="ORF">FHR92_005329</name>
</gene>
<dbReference type="Proteomes" id="UP000567067">
    <property type="component" value="Unassembled WGS sequence"/>
</dbReference>
<comment type="catalytic activity">
    <reaction evidence="3">
        <text>DNA(n) + a 2'-deoxyribonucleoside 5'-triphosphate = DNA(n+1) + diphosphate</text>
        <dbReference type="Rhea" id="RHEA:22508"/>
        <dbReference type="Rhea" id="RHEA-COMP:17339"/>
        <dbReference type="Rhea" id="RHEA-COMP:17340"/>
        <dbReference type="ChEBI" id="CHEBI:33019"/>
        <dbReference type="ChEBI" id="CHEBI:61560"/>
        <dbReference type="ChEBI" id="CHEBI:173112"/>
        <dbReference type="EC" id="2.7.7.7"/>
    </reaction>
</comment>
<proteinExistence type="predicted"/>
<keyword evidence="2" id="KW-0235">DNA replication</keyword>
<dbReference type="InterPro" id="IPR002298">
    <property type="entry name" value="DNA_polymerase_A"/>
</dbReference>
<evidence type="ECO:0000256" key="2">
    <source>
        <dbReference type="ARBA" id="ARBA00022705"/>
    </source>
</evidence>
<dbReference type="SMART" id="SM00482">
    <property type="entry name" value="POLAc"/>
    <property type="match status" value="1"/>
</dbReference>
<keyword evidence="6" id="KW-1185">Reference proteome</keyword>
<evidence type="ECO:0000259" key="4">
    <source>
        <dbReference type="SMART" id="SM00482"/>
    </source>
</evidence>
<dbReference type="SUPFAM" id="SSF56672">
    <property type="entry name" value="DNA/RNA polymerases"/>
    <property type="match status" value="1"/>
</dbReference>
<dbReference type="PANTHER" id="PTHR10133">
    <property type="entry name" value="DNA POLYMERASE I"/>
    <property type="match status" value="1"/>
</dbReference>
<evidence type="ECO:0000256" key="3">
    <source>
        <dbReference type="ARBA" id="ARBA00049244"/>
    </source>
</evidence>
<sequence length="664" mass="74630">MAHLSIDIETYSSVDIKKAGLYKYVQSPDFEILLFAYSWDGSPVRILDLKQGDSIPPEVRDALFHKWVVKHAYNAAFEWYCLSKYFGLLGNGEALNWLDQWRCTQIHGLYLGYPAGLGKVGEAMGLPQDKKKMGVGGSLIRTFCVPIKKPAKSNGYRIRTLPHHEPEKWELFKEYCVGDVVAEMEILRRLSAFPVPDQEWRLWQLDQQINVRGIACDLGLVEGALAVDQQVTAELMSEAVQLSGLDNPKSVQQLKKWLTEEIGEEVDNLRKDTVSGLIKTVEEGRAKRVLEIRRELSKTSVKKYQAMQTVACGDGRVRGLLQFYGANRTGRWAGRLVQIQNLTKNKMDLELLKYARQLVREQRIGMLKLMFGSLSDTLSQLIRTAFIGPDGKLLHVADFNAIEARVIAWLAGEQWRLDVFASHGKIYEASASQMFGVPIESIGKDSDLRQKGKVSELALGYQGAAGALISMGALDMGLKEEDLPEIVTRWRNANRRIVDLWFSFDRAAIEVMETGQPVGVRGIIFARESHYGSGLDFFTIQLPSGRKLYYVQPTLAQNDFGKQALHYMGPDQKTGKWVQLSTYGGKLVENVVQAIARDCLAVSLVRADQAGFDTVLHVHDEIGIESDRSEDLDQMLDLMAQPIEWAPDLPLKAAGFTTEFYMKD</sequence>
<name>A0A7W3SZ12_9BACL</name>
<dbReference type="GO" id="GO:0006261">
    <property type="term" value="P:DNA-templated DNA replication"/>
    <property type="evidence" value="ECO:0007669"/>
    <property type="project" value="InterPro"/>
</dbReference>